<feature type="compositionally biased region" description="Acidic residues" evidence="1">
    <location>
        <begin position="397"/>
        <end position="409"/>
    </location>
</feature>
<comment type="caution">
    <text evidence="4">The sequence shown here is derived from an EMBL/GenBank/DDBJ whole genome shotgun (WGS) entry which is preliminary data.</text>
</comment>
<keyword evidence="5" id="KW-1185">Reference proteome</keyword>
<evidence type="ECO:0000256" key="2">
    <source>
        <dbReference type="SAM" id="SignalP"/>
    </source>
</evidence>
<organism evidence="4">
    <name type="scientific">Salvia splendens</name>
    <name type="common">Scarlet sage</name>
    <dbReference type="NCBI Taxonomy" id="180675"/>
    <lineage>
        <taxon>Eukaryota</taxon>
        <taxon>Viridiplantae</taxon>
        <taxon>Streptophyta</taxon>
        <taxon>Embryophyta</taxon>
        <taxon>Tracheophyta</taxon>
        <taxon>Spermatophyta</taxon>
        <taxon>Magnoliopsida</taxon>
        <taxon>eudicotyledons</taxon>
        <taxon>Gunneridae</taxon>
        <taxon>Pentapetalae</taxon>
        <taxon>asterids</taxon>
        <taxon>lamiids</taxon>
        <taxon>Lamiales</taxon>
        <taxon>Lamiaceae</taxon>
        <taxon>Nepetoideae</taxon>
        <taxon>Mentheae</taxon>
        <taxon>Salviinae</taxon>
        <taxon>Salvia</taxon>
        <taxon>Salvia subgen. Calosphace</taxon>
        <taxon>core Calosphace</taxon>
    </lineage>
</organism>
<dbReference type="Proteomes" id="UP000298416">
    <property type="component" value="Unassembled WGS sequence"/>
</dbReference>
<evidence type="ECO:0000313" key="4">
    <source>
        <dbReference type="EMBL" id="KAG6386658.1"/>
    </source>
</evidence>
<proteinExistence type="predicted"/>
<dbReference type="SUPFAM" id="SSF81383">
    <property type="entry name" value="F-box domain"/>
    <property type="match status" value="1"/>
</dbReference>
<evidence type="ECO:0000259" key="3">
    <source>
        <dbReference type="Pfam" id="PF07734"/>
    </source>
</evidence>
<dbReference type="PANTHER" id="PTHR31672">
    <property type="entry name" value="BNACNNG10540D PROTEIN"/>
    <property type="match status" value="1"/>
</dbReference>
<gene>
    <name evidence="4" type="ORF">SASPL_151827</name>
</gene>
<dbReference type="AlphaFoldDB" id="A0A8X8W2A2"/>
<dbReference type="Pfam" id="PF07734">
    <property type="entry name" value="FBA_1"/>
    <property type="match status" value="1"/>
</dbReference>
<name>A0A8X8W2A2_SALSN</name>
<feature type="chain" id="PRO_5036445736" description="F-box associated beta-propeller type 1 domain-containing protein" evidence="2">
    <location>
        <begin position="21"/>
        <end position="559"/>
    </location>
</feature>
<reference evidence="4" key="1">
    <citation type="submission" date="2018-01" db="EMBL/GenBank/DDBJ databases">
        <authorList>
            <person name="Mao J.F."/>
        </authorList>
    </citation>
    <scope>NUCLEOTIDE SEQUENCE</scope>
    <source>
        <strain evidence="4">Huo1</strain>
        <tissue evidence="4">Leaf</tissue>
    </source>
</reference>
<feature type="domain" description="F-box associated beta-propeller type 1" evidence="3">
    <location>
        <begin position="148"/>
        <end position="308"/>
    </location>
</feature>
<evidence type="ECO:0000256" key="1">
    <source>
        <dbReference type="SAM" id="MobiDB-lite"/>
    </source>
</evidence>
<dbReference type="InterPro" id="IPR050796">
    <property type="entry name" value="SCF_F-box_component"/>
</dbReference>
<dbReference type="InterPro" id="IPR006527">
    <property type="entry name" value="F-box-assoc_dom_typ1"/>
</dbReference>
<feature type="signal peptide" evidence="2">
    <location>
        <begin position="1"/>
        <end position="20"/>
    </location>
</feature>
<keyword evidence="2" id="KW-0732">Signal</keyword>
<accession>A0A8X8W2A2</accession>
<dbReference type="PANTHER" id="PTHR31672:SF13">
    <property type="entry name" value="F-BOX PROTEIN CPR30-LIKE"/>
    <property type="match status" value="1"/>
</dbReference>
<dbReference type="InterPro" id="IPR036047">
    <property type="entry name" value="F-box-like_dom_sf"/>
</dbReference>
<reference evidence="4" key="2">
    <citation type="submission" date="2020-08" db="EMBL/GenBank/DDBJ databases">
        <title>Plant Genome Project.</title>
        <authorList>
            <person name="Zhang R.-G."/>
        </authorList>
    </citation>
    <scope>NUCLEOTIDE SEQUENCE</scope>
    <source>
        <strain evidence="4">Huo1</strain>
        <tissue evidence="4">Leaf</tissue>
    </source>
</reference>
<evidence type="ECO:0000313" key="5">
    <source>
        <dbReference type="Proteomes" id="UP000298416"/>
    </source>
</evidence>
<sequence length="559" mass="62740">MRRRWLLRLMLLAEWEVVNSDPQTFNLGGWCSNEVPKDASKFNATLLQLRANLSDGGKFARASSDAVYAILFDGCEKISSSQPPEHPGLCGGAVYAVESLLRLRAVCKFWCYVIDSPSFQELHLHNNNNVSDDMVKLGYRAGHGPPCIYDTPIAICNPCLGQLKLLPPITTSSCSIPYPCEISKNVVAIGFDEDFKLLSISVSSAALTAGSVGLVSLHGIMYSRKTDSWKDLAGVNGYLQICSISPMKQVCENGRFAHWHVVSATGYSRADAYILSLDMKNEVFRTIRSQGHCNGTDVVVVTYVAEDEHSFWSLHLPRDPSRDWVRIYRSSFCETRYEGRIISWAPLTNVQSPFYGGLGLWKRTSCVVNPNSSDTSQQVEFEEAVVIPTTNTTNDSPMEEEESDDEEVPPQEPSQQSEPIAVRRTRRENKKPARFADMVAYALPVVDDVPCIFSKAIESSESDGWKGALEEEMQSLQKNKTWKLMPLPEGRKAIGCKWHLYIFRLVDQRFHEMKVRRHAIFCICLWRHLKSNEIGEEYFAIASEVEGREVELSVGELAG</sequence>
<protein>
    <recommendedName>
        <fullName evidence="3">F-box associated beta-propeller type 1 domain-containing protein</fullName>
    </recommendedName>
</protein>
<feature type="region of interest" description="Disordered" evidence="1">
    <location>
        <begin position="386"/>
        <end position="428"/>
    </location>
</feature>
<dbReference type="EMBL" id="PNBA02000021">
    <property type="protein sequence ID" value="KAG6386658.1"/>
    <property type="molecule type" value="Genomic_DNA"/>
</dbReference>